<gene>
    <name evidence="5" type="ORF">ECPE_LOCUS11766</name>
</gene>
<evidence type="ECO:0000256" key="3">
    <source>
        <dbReference type="ARBA" id="ARBA00022691"/>
    </source>
</evidence>
<keyword evidence="1" id="KW-0489">Methyltransferase</keyword>
<dbReference type="SUPFAM" id="SSF82199">
    <property type="entry name" value="SET domain"/>
    <property type="match status" value="1"/>
</dbReference>
<dbReference type="GO" id="GO:0032259">
    <property type="term" value="P:methylation"/>
    <property type="evidence" value="ECO:0007669"/>
    <property type="project" value="UniProtKB-KW"/>
</dbReference>
<dbReference type="WBParaSite" id="ECPE_0001180101-mRNA-1">
    <property type="protein sequence ID" value="ECPE_0001180101-mRNA-1"/>
    <property type="gene ID" value="ECPE_0001180101"/>
</dbReference>
<evidence type="ECO:0000313" key="6">
    <source>
        <dbReference type="Proteomes" id="UP000272942"/>
    </source>
</evidence>
<dbReference type="OrthoDB" id="5945798at2759"/>
<accession>A0A183AXT1</accession>
<dbReference type="GO" id="GO:0042826">
    <property type="term" value="F:histone deacetylase binding"/>
    <property type="evidence" value="ECO:0007669"/>
    <property type="project" value="TreeGrafter"/>
</dbReference>
<dbReference type="InterPro" id="IPR046341">
    <property type="entry name" value="SET_dom_sf"/>
</dbReference>
<dbReference type="CDD" id="cd10536">
    <property type="entry name" value="SET_SMYD4"/>
    <property type="match status" value="1"/>
</dbReference>
<feature type="domain" description="SET" evidence="4">
    <location>
        <begin position="191"/>
        <end position="237"/>
    </location>
</feature>
<evidence type="ECO:0000313" key="7">
    <source>
        <dbReference type="WBParaSite" id="ECPE_0001180101-mRNA-1"/>
    </source>
</evidence>
<dbReference type="Pfam" id="PF00856">
    <property type="entry name" value="SET"/>
    <property type="match status" value="1"/>
</dbReference>
<protein>
    <submittedName>
        <fullName evidence="7">SET domain-containing protein</fullName>
    </submittedName>
</protein>
<dbReference type="InterPro" id="IPR044421">
    <property type="entry name" value="SMYD4_SET"/>
</dbReference>
<evidence type="ECO:0000256" key="2">
    <source>
        <dbReference type="ARBA" id="ARBA00022679"/>
    </source>
</evidence>
<dbReference type="PANTHER" id="PTHR46165">
    <property type="entry name" value="SET AND MYND DOMAIN-CONTAINING PROTEIN 4"/>
    <property type="match status" value="1"/>
</dbReference>
<proteinExistence type="predicted"/>
<dbReference type="InterPro" id="IPR052097">
    <property type="entry name" value="SET-MYND_domain_protein"/>
</dbReference>
<evidence type="ECO:0000313" key="5">
    <source>
        <dbReference type="EMBL" id="VDP88928.1"/>
    </source>
</evidence>
<reference evidence="5 6" key="2">
    <citation type="submission" date="2018-11" db="EMBL/GenBank/DDBJ databases">
        <authorList>
            <consortium name="Pathogen Informatics"/>
        </authorList>
    </citation>
    <scope>NUCLEOTIDE SEQUENCE [LARGE SCALE GENOMIC DNA]</scope>
    <source>
        <strain evidence="5 6">Egypt</strain>
    </source>
</reference>
<dbReference type="GO" id="GO:0005634">
    <property type="term" value="C:nucleus"/>
    <property type="evidence" value="ECO:0007669"/>
    <property type="project" value="TreeGrafter"/>
</dbReference>
<evidence type="ECO:0000256" key="1">
    <source>
        <dbReference type="ARBA" id="ARBA00022603"/>
    </source>
</evidence>
<sequence length="417" mass="47699">MWPGQDCVDEGVQALLAYQCVASTPPWVIRELAQSRRISGTGATSEQFHRSPLFAFSGQRDLPPKELDPSHYRSIAWLETNAKKRTPHDLWQRTVAAVFLTHCLSDGGYPLDWSPDEYLRDPTNYDSLTPNARLPASWAAACILYHLQSLPLNAFSRGVLPIIPELILSRFQFNPEEYVVRGELKLIHTSNAIYPTLSLLNHSCDPNCMRISMRDEHCGLFAIEQIGKGSVLEISYNNAEYTILPRTIRHPLLTMKHQFQCCCLACKENWSLPDFNYDLICSHCHGAIPIKEPASDRNRELDKCCCPRGEQCHVILEFYSFLQNLAYPDMDAQMLECLLLFKKQIPQDWLDTQINKLADLLSPNRLGGSVTRSSLPLVKMKERLTLLLYLRYGWCLENIQNMTKEVFQAMEDSKLFV</sequence>
<keyword evidence="6" id="KW-1185">Reference proteome</keyword>
<dbReference type="EMBL" id="UZAN01051479">
    <property type="protein sequence ID" value="VDP88928.1"/>
    <property type="molecule type" value="Genomic_DNA"/>
</dbReference>
<dbReference type="GO" id="GO:0008168">
    <property type="term" value="F:methyltransferase activity"/>
    <property type="evidence" value="ECO:0007669"/>
    <property type="project" value="UniProtKB-KW"/>
</dbReference>
<dbReference type="GO" id="GO:0005737">
    <property type="term" value="C:cytoplasm"/>
    <property type="evidence" value="ECO:0007669"/>
    <property type="project" value="TreeGrafter"/>
</dbReference>
<dbReference type="AlphaFoldDB" id="A0A183AXT1"/>
<name>A0A183AXT1_9TREM</name>
<dbReference type="Proteomes" id="UP000272942">
    <property type="component" value="Unassembled WGS sequence"/>
</dbReference>
<reference evidence="7" key="1">
    <citation type="submission" date="2016-06" db="UniProtKB">
        <authorList>
            <consortium name="WormBaseParasite"/>
        </authorList>
    </citation>
    <scope>IDENTIFICATION</scope>
</reference>
<evidence type="ECO:0000259" key="4">
    <source>
        <dbReference type="Pfam" id="PF00856"/>
    </source>
</evidence>
<keyword evidence="2" id="KW-0808">Transferase</keyword>
<dbReference type="InterPro" id="IPR001214">
    <property type="entry name" value="SET_dom"/>
</dbReference>
<organism evidence="7">
    <name type="scientific">Echinostoma caproni</name>
    <dbReference type="NCBI Taxonomy" id="27848"/>
    <lineage>
        <taxon>Eukaryota</taxon>
        <taxon>Metazoa</taxon>
        <taxon>Spiralia</taxon>
        <taxon>Lophotrochozoa</taxon>
        <taxon>Platyhelminthes</taxon>
        <taxon>Trematoda</taxon>
        <taxon>Digenea</taxon>
        <taxon>Plagiorchiida</taxon>
        <taxon>Echinostomata</taxon>
        <taxon>Echinostomatoidea</taxon>
        <taxon>Echinostomatidae</taxon>
        <taxon>Echinostoma</taxon>
    </lineage>
</organism>
<dbReference type="Gene3D" id="2.170.270.10">
    <property type="entry name" value="SET domain"/>
    <property type="match status" value="1"/>
</dbReference>
<dbReference type="PANTHER" id="PTHR46165:SF7">
    <property type="entry name" value="SET AND MYND DOMAIN-CONTAINING PROTEIN 4"/>
    <property type="match status" value="1"/>
</dbReference>
<keyword evidence="3" id="KW-0949">S-adenosyl-L-methionine</keyword>